<sequence>MTVPGLRWALTGLLGFAAFMGLGVLVARQPLQLDVEVANALRGQYRQAAGAVAGVLTEVLGPALPYVLAVALLALVLRDRARLSLCLRLAGVLVLCRLTSPVFKPVFLRQRPREYPDLSYPSGHVVSVAATGLVVVLLCGWLRPRLVRWAVLCAAVATVLAATCRIVLGVHWVTDTAGGVLAVLGVGLVSASALRLLPFPGPERRSLDG</sequence>
<feature type="transmembrane region" description="Helical" evidence="1">
    <location>
        <begin position="85"/>
        <end position="103"/>
    </location>
</feature>
<keyword evidence="1" id="KW-0472">Membrane</keyword>
<protein>
    <submittedName>
        <fullName evidence="3">Phosphatase PAP2 family protein</fullName>
    </submittedName>
</protein>
<feature type="transmembrane region" description="Helical" evidence="1">
    <location>
        <begin position="123"/>
        <end position="142"/>
    </location>
</feature>
<keyword evidence="1" id="KW-0812">Transmembrane</keyword>
<dbReference type="EMBL" id="BAAAZN010000023">
    <property type="protein sequence ID" value="GAA3578564.1"/>
    <property type="molecule type" value="Genomic_DNA"/>
</dbReference>
<evidence type="ECO:0000313" key="4">
    <source>
        <dbReference type="Proteomes" id="UP001500689"/>
    </source>
</evidence>
<dbReference type="Proteomes" id="UP001500689">
    <property type="component" value="Unassembled WGS sequence"/>
</dbReference>
<proteinExistence type="predicted"/>
<evidence type="ECO:0000256" key="1">
    <source>
        <dbReference type="SAM" id="Phobius"/>
    </source>
</evidence>
<feature type="transmembrane region" description="Helical" evidence="1">
    <location>
        <begin position="51"/>
        <end position="73"/>
    </location>
</feature>
<dbReference type="RefSeq" id="WP_344867954.1">
    <property type="nucleotide sequence ID" value="NZ_BAAAZN010000023.1"/>
</dbReference>
<dbReference type="Gene3D" id="1.20.144.10">
    <property type="entry name" value="Phosphatidic acid phosphatase type 2/haloperoxidase"/>
    <property type="match status" value="1"/>
</dbReference>
<accession>A0ABP6Y7D8</accession>
<evidence type="ECO:0000259" key="2">
    <source>
        <dbReference type="Pfam" id="PF01569"/>
    </source>
</evidence>
<name>A0ABP6Y7D8_9PSEU</name>
<evidence type="ECO:0000313" key="3">
    <source>
        <dbReference type="EMBL" id="GAA3578564.1"/>
    </source>
</evidence>
<gene>
    <name evidence="3" type="ORF">GCM10022222_74120</name>
</gene>
<reference evidence="4" key="1">
    <citation type="journal article" date="2019" name="Int. J. Syst. Evol. Microbiol.">
        <title>The Global Catalogue of Microorganisms (GCM) 10K type strain sequencing project: providing services to taxonomists for standard genome sequencing and annotation.</title>
        <authorList>
            <consortium name="The Broad Institute Genomics Platform"/>
            <consortium name="The Broad Institute Genome Sequencing Center for Infectious Disease"/>
            <person name="Wu L."/>
            <person name="Ma J."/>
        </authorList>
    </citation>
    <scope>NUCLEOTIDE SEQUENCE [LARGE SCALE GENOMIC DNA]</scope>
    <source>
        <strain evidence="4">JCM 16898</strain>
    </source>
</reference>
<dbReference type="InterPro" id="IPR036938">
    <property type="entry name" value="PAP2/HPO_sf"/>
</dbReference>
<dbReference type="Pfam" id="PF01569">
    <property type="entry name" value="PAP2"/>
    <property type="match status" value="1"/>
</dbReference>
<keyword evidence="1" id="KW-1133">Transmembrane helix</keyword>
<feature type="transmembrane region" description="Helical" evidence="1">
    <location>
        <begin position="179"/>
        <end position="197"/>
    </location>
</feature>
<organism evidence="3 4">
    <name type="scientific">Amycolatopsis ultiminotia</name>
    <dbReference type="NCBI Taxonomy" id="543629"/>
    <lineage>
        <taxon>Bacteria</taxon>
        <taxon>Bacillati</taxon>
        <taxon>Actinomycetota</taxon>
        <taxon>Actinomycetes</taxon>
        <taxon>Pseudonocardiales</taxon>
        <taxon>Pseudonocardiaceae</taxon>
        <taxon>Amycolatopsis</taxon>
    </lineage>
</organism>
<feature type="domain" description="Phosphatidic acid phosphatase type 2/haloperoxidase" evidence="2">
    <location>
        <begin position="102"/>
        <end position="189"/>
    </location>
</feature>
<comment type="caution">
    <text evidence="3">The sequence shown here is derived from an EMBL/GenBank/DDBJ whole genome shotgun (WGS) entry which is preliminary data.</text>
</comment>
<dbReference type="SUPFAM" id="SSF48317">
    <property type="entry name" value="Acid phosphatase/Vanadium-dependent haloperoxidase"/>
    <property type="match status" value="1"/>
</dbReference>
<dbReference type="InterPro" id="IPR000326">
    <property type="entry name" value="PAP2/HPO"/>
</dbReference>
<keyword evidence="4" id="KW-1185">Reference proteome</keyword>
<feature type="transmembrane region" description="Helical" evidence="1">
    <location>
        <begin position="149"/>
        <end position="173"/>
    </location>
</feature>